<keyword evidence="2" id="KW-0276">Fatty acid metabolism</keyword>
<sequence>MSETTLVGQLLGHAQSRPDAPAMRVKEHGIWREITWREYGLQVAGFAKQLQKLGVKAEGNVSILSDNRPEWLFADLAAQALGARSVGIYQTNPAEDVAYVLRHSRSSVVVCEDQEQVDKVLECAGSLPDLEHIIVLDGRGVSAEDDPRILFWEDLEAQIQASADLDWLKELCTGRRADEPTMVVYTSGTTGEPKGAMLASANVVGVAAQVAPLLGAGPSDQIISYLPLCHVAEKIFTIFLPLSVGATVHFGESIATIQEDLREVSPTIFLGVPRIWEKMHASVVLKMKDASWLKRTLFDFFVRRGEEIARRRIEGNFNFLDTLVFFLGHLLVFRALRERLGLARCRHPISGAAPISQDLLWWFHGIGVPVLEGYGQTECSGVSHLNPPRAPKIGTVGAPVELVDFKLAEDGEILVRGPMVFKGYLHDAEATARTLDDGWLKTGDIGEVDDENYLKITGRKKEIIITAGGKNLSPEKIENALKMSPFIKEAVAIGDRRKFVGALIQIDADSVGDWARRRGIDYTSFQDLVQKPEVSSLISSEVESANERLAQVEQVRGFKLLPKELHQDDGEMTATQKVRRSAVEEKFSDLIESMYTKT</sequence>
<dbReference type="Pfam" id="PF00501">
    <property type="entry name" value="AMP-binding"/>
    <property type="match status" value="1"/>
</dbReference>
<reference evidence="5 6" key="1">
    <citation type="submission" date="2019-08" db="EMBL/GenBank/DDBJ databases">
        <authorList>
            <person name="Liang Q."/>
        </authorList>
    </citation>
    <scope>NUCLEOTIDE SEQUENCE [LARGE SCALE GENOMIC DNA]</scope>
    <source>
        <strain evidence="5 6">V1718</strain>
    </source>
</reference>
<evidence type="ECO:0000313" key="5">
    <source>
        <dbReference type="EMBL" id="QED29103.1"/>
    </source>
</evidence>
<dbReference type="EMBL" id="CP042467">
    <property type="protein sequence ID" value="QED29103.1"/>
    <property type="molecule type" value="Genomic_DNA"/>
</dbReference>
<protein>
    <submittedName>
        <fullName evidence="5">Long-chain fatty acid--CoA ligase</fullName>
    </submittedName>
</protein>
<gene>
    <name evidence="5" type="ORF">FRD01_18030</name>
</gene>
<dbReference type="GO" id="GO:0004467">
    <property type="term" value="F:long-chain fatty acid-CoA ligase activity"/>
    <property type="evidence" value="ECO:0007669"/>
    <property type="project" value="TreeGrafter"/>
</dbReference>
<evidence type="ECO:0000256" key="2">
    <source>
        <dbReference type="ARBA" id="ARBA00022832"/>
    </source>
</evidence>
<keyword evidence="3" id="KW-0443">Lipid metabolism</keyword>
<dbReference type="InterPro" id="IPR020845">
    <property type="entry name" value="AMP-binding_CS"/>
</dbReference>
<dbReference type="PANTHER" id="PTHR43272">
    <property type="entry name" value="LONG-CHAIN-FATTY-ACID--COA LIGASE"/>
    <property type="match status" value="1"/>
</dbReference>
<dbReference type="InterPro" id="IPR000873">
    <property type="entry name" value="AMP-dep_synth/lig_dom"/>
</dbReference>
<dbReference type="AlphaFoldDB" id="A0A5B8XYP9"/>
<accession>A0A5B8XYP9</accession>
<organism evidence="5 6">
    <name type="scientific">Microvenator marinus</name>
    <dbReference type="NCBI Taxonomy" id="2600177"/>
    <lineage>
        <taxon>Bacteria</taxon>
        <taxon>Deltaproteobacteria</taxon>
        <taxon>Bradymonadales</taxon>
        <taxon>Microvenatoraceae</taxon>
        <taxon>Microvenator</taxon>
    </lineage>
</organism>
<keyword evidence="6" id="KW-1185">Reference proteome</keyword>
<dbReference type="Proteomes" id="UP000321595">
    <property type="component" value="Chromosome"/>
</dbReference>
<dbReference type="KEGG" id="bbae:FRD01_18030"/>
<dbReference type="PANTHER" id="PTHR43272:SF32">
    <property type="entry name" value="AMP-DEPENDENT SYNTHETASE_LIGASE DOMAIN-CONTAINING PROTEIN"/>
    <property type="match status" value="1"/>
</dbReference>
<dbReference type="SUPFAM" id="SSF56801">
    <property type="entry name" value="Acetyl-CoA synthetase-like"/>
    <property type="match status" value="1"/>
</dbReference>
<dbReference type="Gene3D" id="3.40.50.12780">
    <property type="entry name" value="N-terminal domain of ligase-like"/>
    <property type="match status" value="1"/>
</dbReference>
<keyword evidence="1 5" id="KW-0436">Ligase</keyword>
<dbReference type="InterPro" id="IPR042099">
    <property type="entry name" value="ANL_N_sf"/>
</dbReference>
<evidence type="ECO:0000313" key="6">
    <source>
        <dbReference type="Proteomes" id="UP000321595"/>
    </source>
</evidence>
<evidence type="ECO:0000256" key="1">
    <source>
        <dbReference type="ARBA" id="ARBA00022598"/>
    </source>
</evidence>
<dbReference type="OrthoDB" id="9803968at2"/>
<dbReference type="GO" id="GO:0016020">
    <property type="term" value="C:membrane"/>
    <property type="evidence" value="ECO:0007669"/>
    <property type="project" value="TreeGrafter"/>
</dbReference>
<name>A0A5B8XYP9_9DELT</name>
<evidence type="ECO:0000256" key="3">
    <source>
        <dbReference type="ARBA" id="ARBA00023098"/>
    </source>
</evidence>
<dbReference type="RefSeq" id="WP_146962119.1">
    <property type="nucleotide sequence ID" value="NZ_CP042467.1"/>
</dbReference>
<dbReference type="PROSITE" id="PS00455">
    <property type="entry name" value="AMP_BINDING"/>
    <property type="match status" value="1"/>
</dbReference>
<dbReference type="Pfam" id="PF23562">
    <property type="entry name" value="AMP-binding_C_3"/>
    <property type="match status" value="1"/>
</dbReference>
<proteinExistence type="predicted"/>
<feature type="domain" description="AMP-dependent synthetase/ligase" evidence="4">
    <location>
        <begin position="13"/>
        <end position="425"/>
    </location>
</feature>
<evidence type="ECO:0000259" key="4">
    <source>
        <dbReference type="Pfam" id="PF00501"/>
    </source>
</evidence>